<feature type="signal peptide" evidence="2">
    <location>
        <begin position="1"/>
        <end position="22"/>
    </location>
</feature>
<accession>V7PR56</accession>
<feature type="chain" id="PRO_5004765619" evidence="2">
    <location>
        <begin position="23"/>
        <end position="98"/>
    </location>
</feature>
<reference evidence="3 4" key="1">
    <citation type="submission" date="2013-11" db="EMBL/GenBank/DDBJ databases">
        <title>The Genome Sequence of Plasmodium yoelii 17X.</title>
        <authorList>
            <consortium name="The Broad Institute Genomics Platform"/>
            <consortium name="The Broad Institute Genome Sequencing Center for Infectious Disease"/>
            <person name="Neafsey D."/>
            <person name="Adams J."/>
            <person name="Walker B."/>
            <person name="Young S.K."/>
            <person name="Zeng Q."/>
            <person name="Gargeya S."/>
            <person name="Fitzgerald M."/>
            <person name="Haas B."/>
            <person name="Abouelleil A."/>
            <person name="Alvarado L."/>
            <person name="Chapman S.B."/>
            <person name="Gainer-Dewar J."/>
            <person name="Goldberg J."/>
            <person name="Griggs A."/>
            <person name="Gujja S."/>
            <person name="Hansen M."/>
            <person name="Howarth C."/>
            <person name="Imamovic A."/>
            <person name="Ireland A."/>
            <person name="Larimer J."/>
            <person name="McCowan C."/>
            <person name="Murphy C."/>
            <person name="Pearson M."/>
            <person name="Poon T.W."/>
            <person name="Priest M."/>
            <person name="Roberts A."/>
            <person name="Saif S."/>
            <person name="Shea T."/>
            <person name="Sykes S."/>
            <person name="Wortman J."/>
            <person name="Nusbaum C."/>
            <person name="Birren B."/>
        </authorList>
    </citation>
    <scope>NUCLEOTIDE SEQUENCE [LARGE SCALE GENOMIC DNA]</scope>
    <source>
        <strain evidence="3 4">17X</strain>
    </source>
</reference>
<evidence type="ECO:0000313" key="4">
    <source>
        <dbReference type="Proteomes" id="UP000018538"/>
    </source>
</evidence>
<sequence length="98" mass="11667">FCIYLFYINLILLFDVLELCLERNIINIRNNRILSDGDNQFNLHEFYESTSSVENQVNDHDNDDEKNISIRNTVDSHVKKNKKSKKSLYSKNVDKKRK</sequence>
<keyword evidence="4" id="KW-1185">Reference proteome</keyword>
<keyword evidence="2" id="KW-0732">Signal</keyword>
<dbReference type="InterPro" id="IPR006484">
    <property type="entry name" value="PYST_B"/>
</dbReference>
<feature type="region of interest" description="Disordered" evidence="1">
    <location>
        <begin position="77"/>
        <end position="98"/>
    </location>
</feature>
<organism evidence="3 4">
    <name type="scientific">Plasmodium yoelii 17X</name>
    <dbReference type="NCBI Taxonomy" id="1323249"/>
    <lineage>
        <taxon>Eukaryota</taxon>
        <taxon>Sar</taxon>
        <taxon>Alveolata</taxon>
        <taxon>Apicomplexa</taxon>
        <taxon>Aconoidasida</taxon>
        <taxon>Haemosporida</taxon>
        <taxon>Plasmodiidae</taxon>
        <taxon>Plasmodium</taxon>
        <taxon>Plasmodium (Vinckeia)</taxon>
    </lineage>
</organism>
<evidence type="ECO:0000256" key="1">
    <source>
        <dbReference type="SAM" id="MobiDB-lite"/>
    </source>
</evidence>
<feature type="non-terminal residue" evidence="3">
    <location>
        <position position="98"/>
    </location>
</feature>
<protein>
    <submittedName>
        <fullName evidence="3">Uncharacterized protein</fullName>
    </submittedName>
</protein>
<dbReference type="AlphaFoldDB" id="V7PR56"/>
<dbReference type="EMBL" id="KI635749">
    <property type="protein sequence ID" value="ETB60833.1"/>
    <property type="molecule type" value="Genomic_DNA"/>
</dbReference>
<gene>
    <name evidence="3" type="ORF">YYC_02139</name>
</gene>
<feature type="compositionally biased region" description="Basic residues" evidence="1">
    <location>
        <begin position="79"/>
        <end position="98"/>
    </location>
</feature>
<evidence type="ECO:0000256" key="2">
    <source>
        <dbReference type="SAM" id="SignalP"/>
    </source>
</evidence>
<name>V7PR56_PLAYE</name>
<dbReference type="Pfam" id="PF09592">
    <property type="entry name" value="DUF2031"/>
    <property type="match status" value="1"/>
</dbReference>
<dbReference type="Proteomes" id="UP000018538">
    <property type="component" value="Unassembled WGS sequence"/>
</dbReference>
<proteinExistence type="predicted"/>
<feature type="non-terminal residue" evidence="3">
    <location>
        <position position="1"/>
    </location>
</feature>
<evidence type="ECO:0000313" key="3">
    <source>
        <dbReference type="EMBL" id="ETB60833.1"/>
    </source>
</evidence>